<evidence type="ECO:0000256" key="6">
    <source>
        <dbReference type="ARBA" id="ARBA00022719"/>
    </source>
</evidence>
<dbReference type="SMART" id="SM00929">
    <property type="entry name" value="NADH-G_4Fe-4S_3"/>
    <property type="match status" value="1"/>
</dbReference>
<gene>
    <name evidence="16" type="ordered locus">Psta_0737</name>
</gene>
<evidence type="ECO:0000256" key="8">
    <source>
        <dbReference type="ARBA" id="ARBA00022967"/>
    </source>
</evidence>
<keyword evidence="7" id="KW-0479">Metal-binding</keyword>
<dbReference type="SUPFAM" id="SSF53706">
    <property type="entry name" value="Formate dehydrogenase/DMSO reductase, domains 1-3"/>
    <property type="match status" value="1"/>
</dbReference>
<evidence type="ECO:0000256" key="9">
    <source>
        <dbReference type="ARBA" id="ARBA00023004"/>
    </source>
</evidence>
<keyword evidence="17" id="KW-1185">Reference proteome</keyword>
<dbReference type="SMART" id="SM00926">
    <property type="entry name" value="Molybdop_Fe4S4"/>
    <property type="match status" value="1"/>
</dbReference>
<dbReference type="Pfam" id="PF22117">
    <property type="entry name" value="Fer4_Nqo3"/>
    <property type="match status" value="1"/>
</dbReference>
<evidence type="ECO:0000313" key="17">
    <source>
        <dbReference type="Proteomes" id="UP000001887"/>
    </source>
</evidence>
<evidence type="ECO:0000256" key="12">
    <source>
        <dbReference type="ARBA" id="ARBA00023136"/>
    </source>
</evidence>
<dbReference type="PROSITE" id="PS00641">
    <property type="entry name" value="COMPLEX1_75K_1"/>
    <property type="match status" value="1"/>
</dbReference>
<dbReference type="Proteomes" id="UP000001887">
    <property type="component" value="Chromosome"/>
</dbReference>
<feature type="domain" description="4Fe-4S Mo/W bis-MGD-type" evidence="14">
    <location>
        <begin position="233"/>
        <end position="289"/>
    </location>
</feature>
<reference evidence="16 17" key="1">
    <citation type="journal article" date="2009" name="Stand. Genomic Sci.">
        <title>Complete genome sequence of Pirellula staleyi type strain (ATCC 27377).</title>
        <authorList>
            <person name="Clum A."/>
            <person name="Tindall B.J."/>
            <person name="Sikorski J."/>
            <person name="Ivanova N."/>
            <person name="Mavrommatis K."/>
            <person name="Lucas S."/>
            <person name="Glavina del Rio T."/>
            <person name="Nolan M."/>
            <person name="Chen F."/>
            <person name="Tice H."/>
            <person name="Pitluck S."/>
            <person name="Cheng J.F."/>
            <person name="Chertkov O."/>
            <person name="Brettin T."/>
            <person name="Han C."/>
            <person name="Detter J.C."/>
            <person name="Kuske C."/>
            <person name="Bruce D."/>
            <person name="Goodwin L."/>
            <person name="Ovchinikova G."/>
            <person name="Pati A."/>
            <person name="Mikhailova N."/>
            <person name="Chen A."/>
            <person name="Palaniappan K."/>
            <person name="Land M."/>
            <person name="Hauser L."/>
            <person name="Chang Y.J."/>
            <person name="Jeffries C.D."/>
            <person name="Chain P."/>
            <person name="Rohde M."/>
            <person name="Goker M."/>
            <person name="Bristow J."/>
            <person name="Eisen J.A."/>
            <person name="Markowitz V."/>
            <person name="Hugenholtz P."/>
            <person name="Kyrpides N.C."/>
            <person name="Klenk H.P."/>
            <person name="Lapidus A."/>
        </authorList>
    </citation>
    <scope>NUCLEOTIDE SEQUENCE [LARGE SCALE GENOMIC DNA]</scope>
    <source>
        <strain evidence="17">ATCC 27377 / DSM 6068 / ICPB 4128</strain>
    </source>
</reference>
<name>D2R5G4_PIRSD</name>
<dbReference type="PANTHER" id="PTHR43105:SF10">
    <property type="entry name" value="NADH-QUINONE OXIDOREDUCTASE SUBUNIT G"/>
    <property type="match status" value="1"/>
</dbReference>
<dbReference type="SUPFAM" id="SSF54292">
    <property type="entry name" value="2Fe-2S ferredoxin-like"/>
    <property type="match status" value="1"/>
</dbReference>
<organism evidence="16 17">
    <name type="scientific">Pirellula staleyi (strain ATCC 27377 / DSM 6068 / ICPB 4128)</name>
    <name type="common">Pirella staleyi</name>
    <dbReference type="NCBI Taxonomy" id="530564"/>
    <lineage>
        <taxon>Bacteria</taxon>
        <taxon>Pseudomonadati</taxon>
        <taxon>Planctomycetota</taxon>
        <taxon>Planctomycetia</taxon>
        <taxon>Pirellulales</taxon>
        <taxon>Pirellulaceae</taxon>
        <taxon>Pirellula</taxon>
    </lineage>
</organism>
<dbReference type="GO" id="GO:0051539">
    <property type="term" value="F:4 iron, 4 sulfur cluster binding"/>
    <property type="evidence" value="ECO:0007669"/>
    <property type="project" value="UniProtKB-KW"/>
</dbReference>
<evidence type="ECO:0000256" key="2">
    <source>
        <dbReference type="ARBA" id="ARBA00004370"/>
    </source>
</evidence>
<evidence type="ECO:0000256" key="1">
    <source>
        <dbReference type="ARBA" id="ARBA00001966"/>
    </source>
</evidence>
<dbReference type="GO" id="GO:0003954">
    <property type="term" value="F:NADH dehydrogenase activity"/>
    <property type="evidence" value="ECO:0007669"/>
    <property type="project" value="TreeGrafter"/>
</dbReference>
<proteinExistence type="inferred from homology"/>
<evidence type="ECO:0000256" key="10">
    <source>
        <dbReference type="ARBA" id="ARBA00023014"/>
    </source>
</evidence>
<dbReference type="STRING" id="530564.Psta_0737"/>
<keyword evidence="9" id="KW-0408">Iron</keyword>
<keyword evidence="6" id="KW-0874">Quinone</keyword>
<evidence type="ECO:0000256" key="4">
    <source>
        <dbReference type="ARBA" id="ARBA00022485"/>
    </source>
</evidence>
<dbReference type="HOGENOM" id="CLU_000422_11_7_0"/>
<keyword evidence="8" id="KW-1278">Translocase</keyword>
<dbReference type="CDD" id="cd00207">
    <property type="entry name" value="fer2"/>
    <property type="match status" value="1"/>
</dbReference>
<keyword evidence="5" id="KW-0001">2Fe-2S</keyword>
<dbReference type="InterPro" id="IPR006963">
    <property type="entry name" value="Mopterin_OxRdtase_4Fe-4S_dom"/>
</dbReference>
<comment type="subcellular location">
    <subcellularLocation>
        <location evidence="2">Membrane</location>
    </subcellularLocation>
</comment>
<dbReference type="GO" id="GO:0008137">
    <property type="term" value="F:NADH dehydrogenase (ubiquinone) activity"/>
    <property type="evidence" value="ECO:0007669"/>
    <property type="project" value="InterPro"/>
</dbReference>
<comment type="cofactor">
    <cofactor evidence="13">
        <name>[2Fe-2S] cluster</name>
        <dbReference type="ChEBI" id="CHEBI:190135"/>
    </cofactor>
</comment>
<feature type="domain" description="4Fe-4S His(Cys)3-ligated-type" evidence="15">
    <location>
        <begin position="90"/>
        <end position="129"/>
    </location>
</feature>
<keyword evidence="16" id="KW-0830">Ubiquinone</keyword>
<evidence type="ECO:0000259" key="14">
    <source>
        <dbReference type="PROSITE" id="PS51669"/>
    </source>
</evidence>
<dbReference type="SUPFAM" id="SSF54862">
    <property type="entry name" value="4Fe-4S ferredoxins"/>
    <property type="match status" value="1"/>
</dbReference>
<keyword evidence="11" id="KW-0520">NAD</keyword>
<dbReference type="InterPro" id="IPR054351">
    <property type="entry name" value="NADH_UbQ_OxRdtase_ferredoxin"/>
</dbReference>
<keyword evidence="4" id="KW-0004">4Fe-4S</keyword>
<dbReference type="PROSITE" id="PS00643">
    <property type="entry name" value="COMPLEX1_75K_3"/>
    <property type="match status" value="1"/>
</dbReference>
<dbReference type="CDD" id="cd00368">
    <property type="entry name" value="Molybdopterin-Binding"/>
    <property type="match status" value="1"/>
</dbReference>
<evidence type="ECO:0000256" key="11">
    <source>
        <dbReference type="ARBA" id="ARBA00023027"/>
    </source>
</evidence>
<dbReference type="GO" id="GO:0051537">
    <property type="term" value="F:2 iron, 2 sulfur cluster binding"/>
    <property type="evidence" value="ECO:0007669"/>
    <property type="project" value="UniProtKB-KW"/>
</dbReference>
<dbReference type="GO" id="GO:0016020">
    <property type="term" value="C:membrane"/>
    <property type="evidence" value="ECO:0007669"/>
    <property type="project" value="UniProtKB-SubCell"/>
</dbReference>
<comment type="cofactor">
    <cofactor evidence="1">
        <name>[4Fe-4S] cluster</name>
        <dbReference type="ChEBI" id="CHEBI:49883"/>
    </cofactor>
</comment>
<dbReference type="InterPro" id="IPR000283">
    <property type="entry name" value="NADH_UbQ_OxRdtase_75kDa_su_CS"/>
</dbReference>
<evidence type="ECO:0000256" key="5">
    <source>
        <dbReference type="ARBA" id="ARBA00022714"/>
    </source>
</evidence>
<dbReference type="GO" id="GO:0046872">
    <property type="term" value="F:metal ion binding"/>
    <property type="evidence" value="ECO:0007669"/>
    <property type="project" value="UniProtKB-KW"/>
</dbReference>
<dbReference type="InterPro" id="IPR001041">
    <property type="entry name" value="2Fe-2S_ferredoxin-type"/>
</dbReference>
<evidence type="ECO:0000256" key="7">
    <source>
        <dbReference type="ARBA" id="ARBA00022723"/>
    </source>
</evidence>
<dbReference type="InterPro" id="IPR036010">
    <property type="entry name" value="2Fe-2S_ferredoxin-like_sf"/>
</dbReference>
<dbReference type="InterPro" id="IPR006656">
    <property type="entry name" value="Mopterin_OxRdtase"/>
</dbReference>
<dbReference type="Pfam" id="PF13510">
    <property type="entry name" value="Fer2_4"/>
    <property type="match status" value="1"/>
</dbReference>
<dbReference type="Gene3D" id="3.40.50.740">
    <property type="match status" value="1"/>
</dbReference>
<dbReference type="InterPro" id="IPR019574">
    <property type="entry name" value="NADH_UbQ_OxRdtase_Gsu_4Fe4S-bd"/>
</dbReference>
<comment type="similarity">
    <text evidence="3">Belongs to the complex I 75 kDa subunit family.</text>
</comment>
<dbReference type="eggNOG" id="COG1034">
    <property type="taxonomic scope" value="Bacteria"/>
</dbReference>
<dbReference type="Gene3D" id="3.10.20.740">
    <property type="match status" value="1"/>
</dbReference>
<dbReference type="AlphaFoldDB" id="D2R5G4"/>
<dbReference type="PANTHER" id="PTHR43105">
    <property type="entry name" value="RESPIRATORY NITRATE REDUCTASE"/>
    <property type="match status" value="1"/>
</dbReference>
<protein>
    <submittedName>
        <fullName evidence="16">NADH dehydrogenase (Ubiquinone)</fullName>
    </submittedName>
</protein>
<keyword evidence="12" id="KW-0472">Membrane</keyword>
<dbReference type="InterPro" id="IPR050123">
    <property type="entry name" value="Prok_molybdopt-oxidoreductase"/>
</dbReference>
<dbReference type="Pfam" id="PF00384">
    <property type="entry name" value="Molybdopterin"/>
    <property type="match status" value="1"/>
</dbReference>
<dbReference type="FunFam" id="3.30.70.20:FF:000002">
    <property type="entry name" value="NADH-ubiquinone oxidoreductase 75 kDa subunit"/>
    <property type="match status" value="1"/>
</dbReference>
<accession>D2R5G4</accession>
<dbReference type="OrthoDB" id="9803192at2"/>
<dbReference type="KEGG" id="psl:Psta_0737"/>
<dbReference type="PROSITE" id="PS51669">
    <property type="entry name" value="4FE4S_MOW_BIS_MGD"/>
    <property type="match status" value="1"/>
</dbReference>
<evidence type="ECO:0000313" key="16">
    <source>
        <dbReference type="EMBL" id="ADB15423.1"/>
    </source>
</evidence>
<dbReference type="Gene3D" id="3.30.70.20">
    <property type="match status" value="1"/>
</dbReference>
<keyword evidence="10" id="KW-0411">Iron-sulfur</keyword>
<dbReference type="FunFam" id="3.10.20.740:FF:000004">
    <property type="entry name" value="NADH-quinone oxidoreductase"/>
    <property type="match status" value="1"/>
</dbReference>
<dbReference type="PROSITE" id="PS51839">
    <property type="entry name" value="4FE4S_HC3"/>
    <property type="match status" value="1"/>
</dbReference>
<dbReference type="Pfam" id="PF10588">
    <property type="entry name" value="NADH-G_4Fe-4S_3"/>
    <property type="match status" value="1"/>
</dbReference>
<dbReference type="Pfam" id="PF04879">
    <property type="entry name" value="Molybdop_Fe4S4"/>
    <property type="match status" value="1"/>
</dbReference>
<sequence length="546" mass="59528">MPTVYVDGKEVEIAATDRLNSIQAAAKAGVEIPHYCWHAGLTVVASCRMCLVEVGKKDQATGKVAMQPKLVPACQTPAGPDTVIVTDSPKVKAAREMVEEDLLLRHPVDCSICDKAGECSLQDYHFEHGRDERRADIKPFHSRKRSLGDTVTLFVDRCVMCTRCVRFTREISGTSELMIANRGAHEEIDVFRDASGEIQFPLDNKMSGNVVDLCPVGALGDKDFLYKQRVWFMKSHAGVCAGCSAGCNIRIDENQDHIYRLKPRENQAVNQWWMCDEGRYGWKHVHDEGRLTELKAKVGGDYKTIEWQQFVKEIPAKLQSAGKLAAVISPHLTVEEAYLQATLIRSLDPQAVLALGFVPVAGEDEKFKNGFTIRAEKCPNKRGVEKVIAGLGGPTMTFDEVADAAAAGKFGGVWISGGYKGNWIDEATAAKFAGVSLLVVQDLFASPLSALASYLLPGAAFPERDGSYVNVADRLQSFRWAIRPPAGVKVEGQLLWQLTGRPGLFQSTAVLADISREITAFASAASGVPEMGLDLKAQLLAETAAT</sequence>
<evidence type="ECO:0000259" key="15">
    <source>
        <dbReference type="PROSITE" id="PS51839"/>
    </source>
</evidence>
<dbReference type="eggNOG" id="COG3383">
    <property type="taxonomic scope" value="Bacteria"/>
</dbReference>
<dbReference type="Gene3D" id="2.20.25.90">
    <property type="entry name" value="ADC-like domains"/>
    <property type="match status" value="1"/>
</dbReference>
<dbReference type="EMBL" id="CP001848">
    <property type="protein sequence ID" value="ADB15423.1"/>
    <property type="molecule type" value="Genomic_DNA"/>
</dbReference>
<dbReference type="GO" id="GO:0042773">
    <property type="term" value="P:ATP synthesis coupled electron transport"/>
    <property type="evidence" value="ECO:0007669"/>
    <property type="project" value="InterPro"/>
</dbReference>
<dbReference type="GO" id="GO:0048038">
    <property type="term" value="F:quinone binding"/>
    <property type="evidence" value="ECO:0007669"/>
    <property type="project" value="UniProtKB-KW"/>
</dbReference>
<evidence type="ECO:0000256" key="13">
    <source>
        <dbReference type="ARBA" id="ARBA00034078"/>
    </source>
</evidence>
<evidence type="ECO:0000256" key="3">
    <source>
        <dbReference type="ARBA" id="ARBA00005404"/>
    </source>
</evidence>